<keyword evidence="5 10" id="KW-0346">Stress response</keyword>
<accession>A0A1W1Y7Y1</accession>
<organism evidence="13 14">
    <name type="scientific">Aerococcus suis</name>
    <dbReference type="NCBI Taxonomy" id="371602"/>
    <lineage>
        <taxon>Bacteria</taxon>
        <taxon>Bacillati</taxon>
        <taxon>Bacillota</taxon>
        <taxon>Bacilli</taxon>
        <taxon>Lactobacillales</taxon>
        <taxon>Aerococcaceae</taxon>
        <taxon>Aerococcus</taxon>
    </lineage>
</organism>
<evidence type="ECO:0000256" key="12">
    <source>
        <dbReference type="SAM" id="MobiDB-lite"/>
    </source>
</evidence>
<dbReference type="NCBIfam" id="NF010738">
    <property type="entry name" value="PRK14140.1"/>
    <property type="match status" value="1"/>
</dbReference>
<evidence type="ECO:0000256" key="5">
    <source>
        <dbReference type="ARBA" id="ARBA00023016"/>
    </source>
</evidence>
<name>A0A1W1Y7Y1_9LACT</name>
<protein>
    <recommendedName>
        <fullName evidence="8 10">Protein GrpE</fullName>
    </recommendedName>
    <alternativeName>
        <fullName evidence="9 10">HSP-70 cofactor</fullName>
    </alternativeName>
</protein>
<dbReference type="GO" id="GO:0006457">
    <property type="term" value="P:protein folding"/>
    <property type="evidence" value="ECO:0007669"/>
    <property type="project" value="InterPro"/>
</dbReference>
<evidence type="ECO:0000256" key="7">
    <source>
        <dbReference type="ARBA" id="ARBA00053401"/>
    </source>
</evidence>
<proteinExistence type="inferred from homology"/>
<dbReference type="HAMAP" id="MF_01151">
    <property type="entry name" value="GrpE"/>
    <property type="match status" value="1"/>
</dbReference>
<evidence type="ECO:0000256" key="1">
    <source>
        <dbReference type="ARBA" id="ARBA00004496"/>
    </source>
</evidence>
<evidence type="ECO:0000256" key="6">
    <source>
        <dbReference type="ARBA" id="ARBA00023186"/>
    </source>
</evidence>
<dbReference type="PANTHER" id="PTHR21237:SF23">
    <property type="entry name" value="GRPE PROTEIN HOMOLOG, MITOCHONDRIAL"/>
    <property type="match status" value="1"/>
</dbReference>
<feature type="region of interest" description="Disordered" evidence="12">
    <location>
        <begin position="1"/>
        <end position="57"/>
    </location>
</feature>
<keyword evidence="14" id="KW-1185">Reference proteome</keyword>
<comment type="similarity">
    <text evidence="2 10 11">Belongs to the GrpE family.</text>
</comment>
<dbReference type="FunFam" id="2.30.22.10:FF:000001">
    <property type="entry name" value="Protein GrpE"/>
    <property type="match status" value="1"/>
</dbReference>
<feature type="compositionally biased region" description="Basic and acidic residues" evidence="12">
    <location>
        <begin position="36"/>
        <end position="57"/>
    </location>
</feature>
<evidence type="ECO:0000256" key="10">
    <source>
        <dbReference type="HAMAP-Rule" id="MF_01151"/>
    </source>
</evidence>
<dbReference type="NCBIfam" id="NF010753">
    <property type="entry name" value="PRK14156.1"/>
    <property type="match status" value="1"/>
</dbReference>
<dbReference type="GO" id="GO:0051082">
    <property type="term" value="F:unfolded protein binding"/>
    <property type="evidence" value="ECO:0007669"/>
    <property type="project" value="TreeGrafter"/>
</dbReference>
<dbReference type="InterPro" id="IPR000740">
    <property type="entry name" value="GrpE"/>
</dbReference>
<dbReference type="RefSeq" id="WP_327078270.1">
    <property type="nucleotide sequence ID" value="NZ_FWXK01000002.1"/>
</dbReference>
<dbReference type="SUPFAM" id="SSF58014">
    <property type="entry name" value="Coiled-coil domain of nucleotide exchange factor GrpE"/>
    <property type="match status" value="1"/>
</dbReference>
<dbReference type="Gene3D" id="3.90.20.20">
    <property type="match status" value="1"/>
</dbReference>
<dbReference type="GO" id="GO:0000774">
    <property type="term" value="F:adenyl-nucleotide exchange factor activity"/>
    <property type="evidence" value="ECO:0007669"/>
    <property type="project" value="InterPro"/>
</dbReference>
<dbReference type="NCBIfam" id="NF010759">
    <property type="entry name" value="PRK14162.1"/>
    <property type="match status" value="1"/>
</dbReference>
<dbReference type="AlphaFoldDB" id="A0A1W1Y7Y1"/>
<feature type="compositionally biased region" description="Basic and acidic residues" evidence="12">
    <location>
        <begin position="1"/>
        <end position="23"/>
    </location>
</feature>
<dbReference type="PANTHER" id="PTHR21237">
    <property type="entry name" value="GRPE PROTEIN"/>
    <property type="match status" value="1"/>
</dbReference>
<keyword evidence="6 10" id="KW-0143">Chaperone</keyword>
<dbReference type="InterPro" id="IPR009012">
    <property type="entry name" value="GrpE_head"/>
</dbReference>
<evidence type="ECO:0000256" key="9">
    <source>
        <dbReference type="ARBA" id="ARBA00076414"/>
    </source>
</evidence>
<evidence type="ECO:0000256" key="3">
    <source>
        <dbReference type="ARBA" id="ARBA00011738"/>
    </source>
</evidence>
<dbReference type="STRING" id="371602.SAMN04487984_0461"/>
<dbReference type="InterPro" id="IPR013805">
    <property type="entry name" value="GrpE_CC"/>
</dbReference>
<comment type="function">
    <text evidence="7 10">Participates actively in the response to hyperosmotic and heat shock by preventing the aggregation of stress-denatured proteins, in association with DnaK and GrpE. It is the nucleotide exchange factor for DnaK and may function as a thermosensor. Unfolded proteins bind initially to DnaJ; upon interaction with the DnaJ-bound protein, DnaK hydrolyzes its bound ATP, resulting in the formation of a stable complex. GrpE releases ADP from DnaK; ATP binding to DnaK triggers the release of the substrate protein, thus completing the reaction cycle. Several rounds of ATP-dependent interactions between DnaJ, DnaK and GrpE are required for fully efficient folding.</text>
</comment>
<comment type="subunit">
    <text evidence="3 10">Homodimer.</text>
</comment>
<dbReference type="CDD" id="cd00446">
    <property type="entry name" value="GrpE"/>
    <property type="match status" value="1"/>
</dbReference>
<comment type="subcellular location">
    <subcellularLocation>
        <location evidence="1 10">Cytoplasm</location>
    </subcellularLocation>
</comment>
<dbReference type="Proteomes" id="UP000243884">
    <property type="component" value="Unassembled WGS sequence"/>
</dbReference>
<dbReference type="SUPFAM" id="SSF51064">
    <property type="entry name" value="Head domain of nucleotide exchange factor GrpE"/>
    <property type="match status" value="1"/>
</dbReference>
<gene>
    <name evidence="10" type="primary">grpE</name>
    <name evidence="13" type="ORF">SAMN04487984_0461</name>
</gene>
<dbReference type="Gene3D" id="2.30.22.10">
    <property type="entry name" value="Head domain of nucleotide exchange factor GrpE"/>
    <property type="match status" value="1"/>
</dbReference>
<sequence length="192" mass="21953">MDKENQEPTTEEQKTEKEEKTTENVESTQETVENSEENKKEDASEVKQLKNELAEKDDQIVRLSAEIQNMRRRFQNERQDLAKYRSQSLANDILPVLDNLERALAIEVEGDASENLKKGVEMVQSSLIQALASEGIEEVNPLGEIFDPNFHQSVSSVPKSDDQEDEEIVEVYQKGYMIKDRVLRPAMVIIAQ</sequence>
<evidence type="ECO:0000256" key="8">
    <source>
        <dbReference type="ARBA" id="ARBA00072274"/>
    </source>
</evidence>
<dbReference type="EMBL" id="FWXK01000002">
    <property type="protein sequence ID" value="SMC32267.1"/>
    <property type="molecule type" value="Genomic_DNA"/>
</dbReference>
<dbReference type="GO" id="GO:0042803">
    <property type="term" value="F:protein homodimerization activity"/>
    <property type="evidence" value="ECO:0007669"/>
    <property type="project" value="InterPro"/>
</dbReference>
<evidence type="ECO:0000256" key="11">
    <source>
        <dbReference type="RuleBase" id="RU004478"/>
    </source>
</evidence>
<evidence type="ECO:0000313" key="14">
    <source>
        <dbReference type="Proteomes" id="UP000243884"/>
    </source>
</evidence>
<dbReference type="GO" id="GO:0005737">
    <property type="term" value="C:cytoplasm"/>
    <property type="evidence" value="ECO:0007669"/>
    <property type="project" value="UniProtKB-SubCell"/>
</dbReference>
<keyword evidence="4 10" id="KW-0963">Cytoplasm</keyword>
<evidence type="ECO:0000313" key="13">
    <source>
        <dbReference type="EMBL" id="SMC32267.1"/>
    </source>
</evidence>
<evidence type="ECO:0000256" key="2">
    <source>
        <dbReference type="ARBA" id="ARBA00009054"/>
    </source>
</evidence>
<dbReference type="GO" id="GO:0051087">
    <property type="term" value="F:protein-folding chaperone binding"/>
    <property type="evidence" value="ECO:0007669"/>
    <property type="project" value="InterPro"/>
</dbReference>
<evidence type="ECO:0000256" key="4">
    <source>
        <dbReference type="ARBA" id="ARBA00022490"/>
    </source>
</evidence>
<dbReference type="Pfam" id="PF01025">
    <property type="entry name" value="GrpE"/>
    <property type="match status" value="1"/>
</dbReference>
<reference evidence="14" key="1">
    <citation type="submission" date="2017-04" db="EMBL/GenBank/DDBJ databases">
        <authorList>
            <person name="Varghese N."/>
            <person name="Submissions S."/>
        </authorList>
    </citation>
    <scope>NUCLEOTIDE SEQUENCE [LARGE SCALE GENOMIC DNA]</scope>
    <source>
        <strain evidence="14">DSM 21500</strain>
    </source>
</reference>
<dbReference type="PRINTS" id="PR00773">
    <property type="entry name" value="GRPEPROTEIN"/>
</dbReference>